<name>A0AA40BX60_9PEZI</name>
<organism evidence="3 4">
    <name type="scientific">Immersiella caudata</name>
    <dbReference type="NCBI Taxonomy" id="314043"/>
    <lineage>
        <taxon>Eukaryota</taxon>
        <taxon>Fungi</taxon>
        <taxon>Dikarya</taxon>
        <taxon>Ascomycota</taxon>
        <taxon>Pezizomycotina</taxon>
        <taxon>Sordariomycetes</taxon>
        <taxon>Sordariomycetidae</taxon>
        <taxon>Sordariales</taxon>
        <taxon>Lasiosphaeriaceae</taxon>
        <taxon>Immersiella</taxon>
    </lineage>
</organism>
<dbReference type="InterPro" id="IPR052895">
    <property type="entry name" value="HetReg/Transcr_Mod"/>
</dbReference>
<dbReference type="PANTHER" id="PTHR24148:SF64">
    <property type="entry name" value="HETEROKARYON INCOMPATIBILITY DOMAIN-CONTAINING PROTEIN"/>
    <property type="match status" value="1"/>
</dbReference>
<protein>
    <submittedName>
        <fullName evidence="3">Heterokaryon incompatibility protein-domain-containing protein</fullName>
    </submittedName>
</protein>
<feature type="region of interest" description="Disordered" evidence="1">
    <location>
        <begin position="1"/>
        <end position="22"/>
    </location>
</feature>
<dbReference type="EMBL" id="JAULSU010000005">
    <property type="protein sequence ID" value="KAK0616852.1"/>
    <property type="molecule type" value="Genomic_DNA"/>
</dbReference>
<feature type="compositionally biased region" description="Low complexity" evidence="1">
    <location>
        <begin position="331"/>
        <end position="340"/>
    </location>
</feature>
<dbReference type="PANTHER" id="PTHR24148">
    <property type="entry name" value="ANKYRIN REPEAT DOMAIN-CONTAINING PROTEIN 39 HOMOLOG-RELATED"/>
    <property type="match status" value="1"/>
</dbReference>
<dbReference type="Pfam" id="PF26639">
    <property type="entry name" value="Het-6_barrel"/>
    <property type="match status" value="1"/>
</dbReference>
<accession>A0AA40BX60</accession>
<feature type="region of interest" description="Disordered" evidence="1">
    <location>
        <begin position="320"/>
        <end position="340"/>
    </location>
</feature>
<sequence>MATDTSSVSEAEPAMRTVDFSQNPPVMQVTTLLRRMWQIDPDAIPNPGDDVEQLSQNVMLNIGKWMQEVSLEERWDDEVWKSRTTYALLDPPEGPETGTSDQDDAQGPLFTPFRRSIYVIYNHVFWDTYKALKGEVEEAGLTIGEFKPPNTSLMVLSNAKDELRDVEHLFLADCFVYPVWITSGILLSFTVDGMEKSVVVGADGEACTFALWFRAGTLAKIRVSPVSGADGEHPSRVLVLLALGQCEPRLPFPLEEHTIGPLGVGPSGQRFGADEGDRTAPEFWPEADHLARAIFLKAGDDAERCTFDEVHGRVEEWTENAQADANTDNDGSGSSPLYSPLPENRSIRLLVIEPASSGKDELQTRLMVVSLDDKPGFEALSYTWGDPSDKTHLRCGKAMVSIPRNLEDALKRLRPKSTPRCVWADSVCINQEDIQERGQQVSIMRDIYRAADNVLVWLGKDDGAQAKRAFTAACNIVRRWRPTGDRLAFSSYANLLEPLTEEGLAPFREVIDKEAWQSLRLLFESKYFSRFWIIQEIALGGSALVHWGEHCISWGVLGICASWMMTSGWAFRPDGSINAAYNAFLIYLLPLASRSGISPFSKLDLSVVLGATMGRFESTDARDRIFALLGMPFAGNDPEARHTLLNPDYSQDVRSVYTEAARRILEQDQHLRCLSAVQHGPELDPDPSSSYPSWVPRWDQSPHAEPLALRNEQGYYANGGELFCPSPSTFRANNTLTLLGLPCGTVTETSEELTKDNLSLETLRNASHRQAALTLFAHLNDEGNQYRASWSATLEKFTLFGCADPEYQASVFAGGKALSAVVSAQPGKYGMRASVEMLDGERARTDNLGEFLLYWRERVSWREEELRPRRGMMGAFWRAVEENGSPYMRERALCAVNTLARRRVFMFSGHDGEMVGLGPAAMREGDAVVVLFGGVVPFVLRPCEDAEGGKFWRLVGECFVPGLMQGEAVERAGLLVDGTFTRTDRGALSLTPPSREERDPRMERVAGEYGVCKFEIQ</sequence>
<feature type="region of interest" description="Disordered" evidence="1">
    <location>
        <begin position="87"/>
        <end position="106"/>
    </location>
</feature>
<dbReference type="Pfam" id="PF06985">
    <property type="entry name" value="HET"/>
    <property type="match status" value="1"/>
</dbReference>
<proteinExistence type="predicted"/>
<dbReference type="AlphaFoldDB" id="A0AA40BX60"/>
<dbReference type="Proteomes" id="UP001175000">
    <property type="component" value="Unassembled WGS sequence"/>
</dbReference>
<evidence type="ECO:0000259" key="2">
    <source>
        <dbReference type="Pfam" id="PF06985"/>
    </source>
</evidence>
<dbReference type="InterPro" id="IPR010730">
    <property type="entry name" value="HET"/>
</dbReference>
<feature type="compositionally biased region" description="Polar residues" evidence="1">
    <location>
        <begin position="320"/>
        <end position="330"/>
    </location>
</feature>
<reference evidence="3" key="1">
    <citation type="submission" date="2023-06" db="EMBL/GenBank/DDBJ databases">
        <title>Genome-scale phylogeny and comparative genomics of the fungal order Sordariales.</title>
        <authorList>
            <consortium name="Lawrence Berkeley National Laboratory"/>
            <person name="Hensen N."/>
            <person name="Bonometti L."/>
            <person name="Westerberg I."/>
            <person name="Brannstrom I.O."/>
            <person name="Guillou S."/>
            <person name="Cros-Aarteil S."/>
            <person name="Calhoun S."/>
            <person name="Haridas S."/>
            <person name="Kuo A."/>
            <person name="Mondo S."/>
            <person name="Pangilinan J."/>
            <person name="Riley R."/>
            <person name="Labutti K."/>
            <person name="Andreopoulos B."/>
            <person name="Lipzen A."/>
            <person name="Chen C."/>
            <person name="Yanf M."/>
            <person name="Daum C."/>
            <person name="Ng V."/>
            <person name="Clum A."/>
            <person name="Steindorff A."/>
            <person name="Ohm R."/>
            <person name="Martin F."/>
            <person name="Silar P."/>
            <person name="Natvig D."/>
            <person name="Lalanne C."/>
            <person name="Gautier V."/>
            <person name="Ament-Velasquez S.L."/>
            <person name="Kruys A."/>
            <person name="Hutchinson M.I."/>
            <person name="Powell A.J."/>
            <person name="Barry K."/>
            <person name="Miller A.N."/>
            <person name="Grigoriev I.V."/>
            <person name="Debuchy R."/>
            <person name="Gladieux P."/>
            <person name="Thoren M.H."/>
            <person name="Johannesson H."/>
        </authorList>
    </citation>
    <scope>NUCLEOTIDE SEQUENCE</scope>
    <source>
        <strain evidence="3">CBS 606.72</strain>
    </source>
</reference>
<comment type="caution">
    <text evidence="3">The sequence shown here is derived from an EMBL/GenBank/DDBJ whole genome shotgun (WGS) entry which is preliminary data.</text>
</comment>
<feature type="domain" description="Heterokaryon incompatibility" evidence="2">
    <location>
        <begin position="377"/>
        <end position="536"/>
    </location>
</feature>
<gene>
    <name evidence="3" type="ORF">B0T14DRAFT_523928</name>
</gene>
<evidence type="ECO:0000313" key="4">
    <source>
        <dbReference type="Proteomes" id="UP001175000"/>
    </source>
</evidence>
<evidence type="ECO:0000313" key="3">
    <source>
        <dbReference type="EMBL" id="KAK0616852.1"/>
    </source>
</evidence>
<keyword evidence="4" id="KW-1185">Reference proteome</keyword>
<evidence type="ECO:0000256" key="1">
    <source>
        <dbReference type="SAM" id="MobiDB-lite"/>
    </source>
</evidence>